<dbReference type="Pfam" id="PF13193">
    <property type="entry name" value="AMP-binding_C"/>
    <property type="match status" value="2"/>
</dbReference>
<dbReference type="Gene3D" id="3.30.300.30">
    <property type="match status" value="2"/>
</dbReference>
<dbReference type="SUPFAM" id="SSF52777">
    <property type="entry name" value="CoA-dependent acyltransferases"/>
    <property type="match status" value="4"/>
</dbReference>
<sequence>MQKLIESVGTLSLAERKALAVLLGKKGINLYGLTPVFKRDASEPLLLSYAQERLWFLWQLDPKSTAYNMSSVLRLRGSLDVPALESAFNSLIARHEPLRTTFAEEQGRTVQRVAASAALTIELQDVSTQGLSDHALHAVIEACTQQAFNLEHGPLLRVKLLRLAADEHVLVLVQHHIVSDGWSMQIMVEELIELYGGFQHGRPAVLPELAIQYADYGLWQRNWMQAGERERQQAYWQKQLGGEQPTLQLPADFPRPAMMSYRGARLDCVLAPELAAGLKHLVQREGVTLYMLLLASWQILMYRYTGQTDVRVGVAVANRSRAQTERLIGFFVNTQVLKALVDGRAPFSQMLAQVKQTALQAQEFQDLPFEQLVELLQPERSLSHSPLFQVMYNHQGLERSNPVVAQLPQLSVENMGVAHLTAQFDLTLETYETREGLSASLVFATDLFEVATIERLQAHWLNLLQGIVACPGQSVDELPLFDALELQRLLHHSNPSAKPVPVQAVHQQIAEQARRTPAAQALTVDGQALTFEALQARANSLAHTLIEQGVAPGVLVGIAAQRSLDMVVGLLAVLKAGGAYVPLDPAYPQARLDYMIEDSGIGLLLTQASLAPRFAGLPGLRLLLLDQQPSRLGLDAQADPQVSVAPDDLAYVIYTSGSTGKPKGVMVRHGGLNNFVQSMAQRPGLSATDRVLSLTTFCFDIFGLEIYLPLVTGATIVLAGQDVAQDPGEILALVARQGVTAVQATPSTWRMLLDHPEIGCLKGCKVLCGGEALPQALASRMIEALGPVWNLYGPTETTIWSACHEVTAQQPVPYMGRAIDNTSLFIVGADFSPVPVGASGELLIGGDGLARGYHHRPSLTAERFVPDPHGPAGGRLYRTGDLVRSRADGVIEYLARLDHQIKIRGFRIELGEIEARLLASEHVREAAVVALPGTAGDQLVAYVVPREPVLVQGDALAQAAVRDTLKAWLKCELADYMVPAHLLFISAMPLTPNGKLDRKALPPLDINQMQVAYEAPQSPLQQQVATIWQEVLKVPRVGLNDDFFELGGHSLLATQVMSRVRNELGRTLALRRLFEHSTLAAFSRALAEGQADHVLPMRAVARNQPLALSYAQERQWFLWQLQPDSPAYHLPRVLRLRGPLNVDALQDSFNALVARHEPLRTTFVHSDTGPVQVIAVDTGVCISRHDWTGQEASDAQVMAFAQVQVQRPFDLERGPLLRVELLRLGADDHVLVLTQHHIASDAWSMQVMVEEWMAGYEAGCAGRSLQRPALAIQYADYAAWQRQWMDGGERERQLGYWTRQLGGPQTVLQLPTDRPRPAQQSQRGARCDLLLDASLSDALKRLAQEQGVTLFMVLLAAFQVLLYRYSGQSDIRVGVPVANRHRLEVERLIGFFVNTQVLKADVEGRRSFVDLLQQVKQHALQAQEYQDLPFEQLVEALQPERSLSHSPVFQVMFNHQVQSASAFSQLPGGLAVEALVGDDTLAKFDLTLETTETAEGIGVSWIYARDLFDSRTASQQLQDWHRLLQAFVTDARQPVGEVPLGDEASRRAAAALCTGPVREARAGDSVQQRFQAQVARVPQTIALVCGAEQLTYQQLDQRAERLAQRLQTLGIGPGSLVAIGFERGSAFVTTVLAILRVGAAFLPLDPRAQRSRIGGLLQDSGAALLMAPGEWLQELDGQVAVIPTLDLHDALVSGPACPPLNYPVYPAQLPAYVVYTSGSTGKPKGVVVTGEALVDYVDSILDLLPMADIRSMALVSTVAADLGYTVLFGALCAGRTLHVLDPELAMDANGFAEYMHRHEVDAIKVVPSHLESLLKAVNPANALPRRCLVLGGEACSNTLLDQVRALAPACQVFNHYGPTETCVGVLAGLVGRVEPGCIVPLGQPMANVRAHVVDQDLQAVAPGVLGELYLGGPCLAQGYLGQAGMTAERFVPDPFGMPGERLYRTGDRVGLRDGHIESHGRIDDQVKIRGFRVEPGEVGACLRGLGLLSDAVVMAREGVHGKQLVGYVVPRDPADLAPSRQLAMREAVVSYLREHLPEHMVVAQVVVLEKLPLTANGKLDRQALPAADMQAVRMAYQAPETDLQKQVALIWQQVLHVPQVGLGDSFFELGGHSLLVMGVLSRLQLELGIKAPAQLVFEFPTLNEFVDHLEAPAARLDASRLSRLESLLDEVDEA</sequence>
<dbReference type="GO" id="GO:0009239">
    <property type="term" value="P:enterobactin biosynthetic process"/>
    <property type="evidence" value="ECO:0007669"/>
    <property type="project" value="TreeGrafter"/>
</dbReference>
<dbReference type="GO" id="GO:0031177">
    <property type="term" value="F:phosphopantetheine binding"/>
    <property type="evidence" value="ECO:0007669"/>
    <property type="project" value="InterPro"/>
</dbReference>
<dbReference type="Gene3D" id="2.30.38.10">
    <property type="entry name" value="Luciferase, Domain 3"/>
    <property type="match status" value="2"/>
</dbReference>
<dbReference type="EMBL" id="JACARF010000064">
    <property type="protein sequence ID" value="NWE79932.1"/>
    <property type="molecule type" value="Genomic_DNA"/>
</dbReference>
<dbReference type="InterPro" id="IPR001242">
    <property type="entry name" value="Condensation_dom"/>
</dbReference>
<dbReference type="GO" id="GO:0072330">
    <property type="term" value="P:monocarboxylic acid biosynthetic process"/>
    <property type="evidence" value="ECO:0007669"/>
    <property type="project" value="UniProtKB-ARBA"/>
</dbReference>
<dbReference type="PROSITE" id="PS00012">
    <property type="entry name" value="PHOSPHOPANTETHEINE"/>
    <property type="match status" value="1"/>
</dbReference>
<dbReference type="Gene3D" id="3.30.559.30">
    <property type="entry name" value="Nonribosomal peptide synthetase, condensation domain"/>
    <property type="match status" value="2"/>
</dbReference>
<dbReference type="Pfam" id="PF00550">
    <property type="entry name" value="PP-binding"/>
    <property type="match status" value="2"/>
</dbReference>
<dbReference type="SUPFAM" id="SSF47336">
    <property type="entry name" value="ACP-like"/>
    <property type="match status" value="2"/>
</dbReference>
<dbReference type="InterPro" id="IPR045851">
    <property type="entry name" value="AMP-bd_C_sf"/>
</dbReference>
<comment type="cofactor">
    <cofactor evidence="1">
        <name>pantetheine 4'-phosphate</name>
        <dbReference type="ChEBI" id="CHEBI:47942"/>
    </cofactor>
</comment>
<dbReference type="FunFam" id="3.40.50.980:FF:000001">
    <property type="entry name" value="Non-ribosomal peptide synthetase"/>
    <property type="match status" value="1"/>
</dbReference>
<dbReference type="Gene3D" id="1.10.1200.10">
    <property type="entry name" value="ACP-like"/>
    <property type="match status" value="2"/>
</dbReference>
<dbReference type="GO" id="GO:0043041">
    <property type="term" value="P:amino acid activation for nonribosomal peptide biosynthetic process"/>
    <property type="evidence" value="ECO:0007669"/>
    <property type="project" value="TreeGrafter"/>
</dbReference>
<proteinExistence type="predicted"/>
<dbReference type="FunFam" id="3.30.300.30:FF:000010">
    <property type="entry name" value="Enterobactin synthetase component F"/>
    <property type="match status" value="1"/>
</dbReference>
<dbReference type="InterPro" id="IPR010071">
    <property type="entry name" value="AA_adenyl_dom"/>
</dbReference>
<dbReference type="FunFam" id="3.30.559.30:FF:000001">
    <property type="entry name" value="Non-ribosomal peptide synthetase"/>
    <property type="match status" value="1"/>
</dbReference>
<evidence type="ECO:0000256" key="1">
    <source>
        <dbReference type="ARBA" id="ARBA00001957"/>
    </source>
</evidence>
<evidence type="ECO:0000313" key="6">
    <source>
        <dbReference type="Proteomes" id="UP000537188"/>
    </source>
</evidence>
<name>A0A7Y8K8H5_9PSED</name>
<dbReference type="PANTHER" id="PTHR45527">
    <property type="entry name" value="NONRIBOSOMAL PEPTIDE SYNTHETASE"/>
    <property type="match status" value="1"/>
</dbReference>
<dbReference type="FunFam" id="3.30.559.10:FF:000012">
    <property type="entry name" value="Non-ribosomal peptide synthetase"/>
    <property type="match status" value="2"/>
</dbReference>
<feature type="domain" description="Carrier" evidence="4">
    <location>
        <begin position="2078"/>
        <end position="2153"/>
    </location>
</feature>
<dbReference type="Gene3D" id="3.30.559.10">
    <property type="entry name" value="Chloramphenicol acetyltransferase-like domain"/>
    <property type="match status" value="2"/>
</dbReference>
<protein>
    <submittedName>
        <fullName evidence="5">Amino acid adenylation domain-containing protein</fullName>
    </submittedName>
</protein>
<dbReference type="SUPFAM" id="SSF56801">
    <property type="entry name" value="Acetyl-CoA synthetase-like"/>
    <property type="match status" value="2"/>
</dbReference>
<dbReference type="NCBIfam" id="TIGR01733">
    <property type="entry name" value="AA-adenyl-dom"/>
    <property type="match status" value="2"/>
</dbReference>
<dbReference type="GO" id="GO:0005829">
    <property type="term" value="C:cytosol"/>
    <property type="evidence" value="ECO:0007669"/>
    <property type="project" value="TreeGrafter"/>
</dbReference>
<dbReference type="InterPro" id="IPR036736">
    <property type="entry name" value="ACP-like_sf"/>
</dbReference>
<dbReference type="FunFam" id="1.10.1200.10:FF:000016">
    <property type="entry name" value="Non-ribosomal peptide synthase"/>
    <property type="match status" value="1"/>
</dbReference>
<dbReference type="GO" id="GO:0047527">
    <property type="term" value="F:2,3-dihydroxybenzoate-serine ligase activity"/>
    <property type="evidence" value="ECO:0007669"/>
    <property type="project" value="TreeGrafter"/>
</dbReference>
<organism evidence="5 6">
    <name type="scientific">Pseudomonas yamanorum</name>
    <dbReference type="NCBI Taxonomy" id="515393"/>
    <lineage>
        <taxon>Bacteria</taxon>
        <taxon>Pseudomonadati</taxon>
        <taxon>Pseudomonadota</taxon>
        <taxon>Gammaproteobacteria</taxon>
        <taxon>Pseudomonadales</taxon>
        <taxon>Pseudomonadaceae</taxon>
        <taxon>Pseudomonas</taxon>
    </lineage>
</organism>
<dbReference type="PANTHER" id="PTHR45527:SF1">
    <property type="entry name" value="FATTY ACID SYNTHASE"/>
    <property type="match status" value="1"/>
</dbReference>
<dbReference type="InterPro" id="IPR025110">
    <property type="entry name" value="AMP-bd_C"/>
</dbReference>
<dbReference type="PROSITE" id="PS00455">
    <property type="entry name" value="AMP_BINDING"/>
    <property type="match status" value="2"/>
</dbReference>
<dbReference type="Gene3D" id="3.40.50.980">
    <property type="match status" value="4"/>
</dbReference>
<evidence type="ECO:0000259" key="4">
    <source>
        <dbReference type="PROSITE" id="PS50075"/>
    </source>
</evidence>
<dbReference type="InterPro" id="IPR020806">
    <property type="entry name" value="PKS_PP-bd"/>
</dbReference>
<dbReference type="InterPro" id="IPR006162">
    <property type="entry name" value="Ppantetheine_attach_site"/>
</dbReference>
<keyword evidence="3" id="KW-0597">Phosphoprotein</keyword>
<dbReference type="CDD" id="cd19531">
    <property type="entry name" value="LCL_NRPS-like"/>
    <property type="match status" value="2"/>
</dbReference>
<dbReference type="InterPro" id="IPR023213">
    <property type="entry name" value="CAT-like_dom_sf"/>
</dbReference>
<dbReference type="InterPro" id="IPR000873">
    <property type="entry name" value="AMP-dep_synth/lig_dom"/>
</dbReference>
<gene>
    <name evidence="5" type="ORF">HX828_30690</name>
</gene>
<dbReference type="RefSeq" id="WP_177116130.1">
    <property type="nucleotide sequence ID" value="NZ_JACARF010000064.1"/>
</dbReference>
<feature type="domain" description="Carrier" evidence="4">
    <location>
        <begin position="1015"/>
        <end position="1090"/>
    </location>
</feature>
<accession>A0A7Y8K8H5</accession>
<evidence type="ECO:0000256" key="3">
    <source>
        <dbReference type="ARBA" id="ARBA00022553"/>
    </source>
</evidence>
<dbReference type="FunFam" id="3.40.50.12780:FF:000012">
    <property type="entry name" value="Non-ribosomal peptide synthetase"/>
    <property type="match status" value="1"/>
</dbReference>
<dbReference type="CDD" id="cd05930">
    <property type="entry name" value="A_NRPS"/>
    <property type="match status" value="2"/>
</dbReference>
<evidence type="ECO:0000313" key="5">
    <source>
        <dbReference type="EMBL" id="NWE79932.1"/>
    </source>
</evidence>
<dbReference type="PRINTS" id="PR00154">
    <property type="entry name" value="AMPBINDING"/>
</dbReference>
<dbReference type="InterPro" id="IPR020845">
    <property type="entry name" value="AMP-binding_CS"/>
</dbReference>
<dbReference type="NCBIfam" id="NF003417">
    <property type="entry name" value="PRK04813.1"/>
    <property type="match status" value="2"/>
</dbReference>
<dbReference type="Pfam" id="PF00501">
    <property type="entry name" value="AMP-binding"/>
    <property type="match status" value="2"/>
</dbReference>
<dbReference type="InterPro" id="IPR009081">
    <property type="entry name" value="PP-bd_ACP"/>
</dbReference>
<reference evidence="5 6" key="1">
    <citation type="submission" date="2020-04" db="EMBL/GenBank/DDBJ databases">
        <title>Molecular characterization of pseudomonads from Agaricus bisporus reveal novel blotch 2 pathogens in Western Europe.</title>
        <authorList>
            <person name="Taparia T."/>
            <person name="Krijger M."/>
            <person name="Haynes E."/>
            <person name="Elpinstone J.G."/>
            <person name="Noble R."/>
            <person name="Van Der Wolf J."/>
        </authorList>
    </citation>
    <scope>NUCLEOTIDE SEQUENCE [LARGE SCALE GENOMIC DNA]</scope>
    <source>
        <strain evidence="5 6">IPO3781</strain>
    </source>
</reference>
<evidence type="ECO:0000256" key="2">
    <source>
        <dbReference type="ARBA" id="ARBA00022450"/>
    </source>
</evidence>
<dbReference type="PROSITE" id="PS50075">
    <property type="entry name" value="CARRIER"/>
    <property type="match status" value="2"/>
</dbReference>
<comment type="caution">
    <text evidence="5">The sequence shown here is derived from an EMBL/GenBank/DDBJ whole genome shotgun (WGS) entry which is preliminary data.</text>
</comment>
<dbReference type="SMART" id="SM00823">
    <property type="entry name" value="PKS_PP"/>
    <property type="match status" value="2"/>
</dbReference>
<dbReference type="InterPro" id="IPR020459">
    <property type="entry name" value="AMP-binding"/>
</dbReference>
<dbReference type="Proteomes" id="UP000537188">
    <property type="component" value="Unassembled WGS sequence"/>
</dbReference>
<dbReference type="Pfam" id="PF00668">
    <property type="entry name" value="Condensation"/>
    <property type="match status" value="2"/>
</dbReference>
<keyword evidence="2" id="KW-0596">Phosphopantetheine</keyword>
<dbReference type="GO" id="GO:0009366">
    <property type="term" value="C:enterobactin synthetase complex"/>
    <property type="evidence" value="ECO:0007669"/>
    <property type="project" value="TreeGrafter"/>
</dbReference>